<reference evidence="1 2" key="1">
    <citation type="submission" date="2018-06" db="EMBL/GenBank/DDBJ databases">
        <authorList>
            <consortium name="Pathogen Informatics"/>
            <person name="Doyle S."/>
        </authorList>
    </citation>
    <scope>NUCLEOTIDE SEQUENCE [LARGE SCALE GENOMIC DNA]</scope>
    <source>
        <strain evidence="1 2">NCTC13316</strain>
    </source>
</reference>
<dbReference type="InterPro" id="IPR036188">
    <property type="entry name" value="FAD/NAD-bd_sf"/>
</dbReference>
<dbReference type="Pfam" id="PF13450">
    <property type="entry name" value="NAD_binding_8"/>
    <property type="match status" value="1"/>
</dbReference>
<dbReference type="AlphaFoldDB" id="A0A378JMV5"/>
<dbReference type="GO" id="GO:0050660">
    <property type="term" value="F:flavin adenine dinucleotide binding"/>
    <property type="evidence" value="ECO:0007669"/>
    <property type="project" value="TreeGrafter"/>
</dbReference>
<gene>
    <name evidence="1" type="primary">glf</name>
    <name evidence="1" type="ORF">NCTC13316_02520</name>
</gene>
<protein>
    <submittedName>
        <fullName evidence="1">UDP-galactopyranose mutase</fullName>
        <ecNumber evidence="1">5.4.99.9</ecNumber>
    </submittedName>
</protein>
<dbReference type="PANTHER" id="PTHR21197:SF0">
    <property type="entry name" value="UDP-GALACTOPYRANOSE MUTASE"/>
    <property type="match status" value="1"/>
</dbReference>
<dbReference type="RefSeq" id="WP_115331970.1">
    <property type="nucleotide sequence ID" value="NZ_CAAAHP010000006.1"/>
</dbReference>
<keyword evidence="2" id="KW-1185">Reference proteome</keyword>
<organism evidence="1 2">
    <name type="scientific">Legionella busanensis</name>
    <dbReference type="NCBI Taxonomy" id="190655"/>
    <lineage>
        <taxon>Bacteria</taxon>
        <taxon>Pseudomonadati</taxon>
        <taxon>Pseudomonadota</taxon>
        <taxon>Gammaproteobacteria</taxon>
        <taxon>Legionellales</taxon>
        <taxon>Legionellaceae</taxon>
        <taxon>Legionella</taxon>
    </lineage>
</organism>
<dbReference type="SUPFAM" id="SSF51905">
    <property type="entry name" value="FAD/NAD(P)-binding domain"/>
    <property type="match status" value="1"/>
</dbReference>
<evidence type="ECO:0000313" key="2">
    <source>
        <dbReference type="Proteomes" id="UP000254794"/>
    </source>
</evidence>
<dbReference type="GO" id="GO:0005829">
    <property type="term" value="C:cytosol"/>
    <property type="evidence" value="ECO:0007669"/>
    <property type="project" value="TreeGrafter"/>
</dbReference>
<dbReference type="PANTHER" id="PTHR21197">
    <property type="entry name" value="UDP-GALACTOPYRANOSE MUTASE"/>
    <property type="match status" value="1"/>
</dbReference>
<accession>A0A378JMV5</accession>
<sequence length="463" mass="53237">MIDEGKPITNTSRLSVIGAGPSGLAVSLFLKNTPDILESKNHVGGHASSFTIDEFTFDYGPHILFSRDKDILDFIIASLGDNVAQCRRNNKISYKDRLLKYPFENDLSSLSLEDNYDCIRHFIFNPYKEKYANPSNMREWFLKTFGEGICARYLFPYNEKVWNIPVEKLSMFMAERIPTPPPEDILKSSLGYITEGYLHQLYYSYPKVGGYQAICETWKKNLPITYQFNVNKIQFINDKIRLYDCQGNMKEYEQVISTMPIHELITKINIAVPKAIQSAVEKLIINPMFVISFGIKGLDPNQYTAVYFPEAEFWVNRVSYPCTFSSANGPQGYWSLQAEITCTKDSELWKKSDEEILMHTKLGLQKRNLLPEDDAITFAKLTRIPHAYVVYDVGYEEQASKVRTWFASYGIHLLGRFSYFEYVNVDMAVDRAIKLAAMLNGDKRDYLEIKPCYLKSALNKLIG</sequence>
<name>A0A378JMV5_9GAMM</name>
<dbReference type="EMBL" id="UGOD01000001">
    <property type="protein sequence ID" value="STX52407.1"/>
    <property type="molecule type" value="Genomic_DNA"/>
</dbReference>
<dbReference type="GO" id="GO:0008767">
    <property type="term" value="F:UDP-galactopyranose mutase activity"/>
    <property type="evidence" value="ECO:0007669"/>
    <property type="project" value="UniProtKB-EC"/>
</dbReference>
<dbReference type="OrthoDB" id="9815989at2"/>
<proteinExistence type="predicted"/>
<dbReference type="Proteomes" id="UP000254794">
    <property type="component" value="Unassembled WGS sequence"/>
</dbReference>
<keyword evidence="1" id="KW-0413">Isomerase</keyword>
<dbReference type="EC" id="5.4.99.9" evidence="1"/>
<dbReference type="Gene3D" id="3.50.50.60">
    <property type="entry name" value="FAD/NAD(P)-binding domain"/>
    <property type="match status" value="1"/>
</dbReference>
<evidence type="ECO:0000313" key="1">
    <source>
        <dbReference type="EMBL" id="STX52407.1"/>
    </source>
</evidence>